<dbReference type="Proteomes" id="UP000266841">
    <property type="component" value="Unassembled WGS sequence"/>
</dbReference>
<organism evidence="1 2">
    <name type="scientific">Thalassiosira oceanica</name>
    <name type="common">Marine diatom</name>
    <dbReference type="NCBI Taxonomy" id="159749"/>
    <lineage>
        <taxon>Eukaryota</taxon>
        <taxon>Sar</taxon>
        <taxon>Stramenopiles</taxon>
        <taxon>Ochrophyta</taxon>
        <taxon>Bacillariophyta</taxon>
        <taxon>Coscinodiscophyceae</taxon>
        <taxon>Thalassiosirophycidae</taxon>
        <taxon>Thalassiosirales</taxon>
        <taxon>Thalassiosiraceae</taxon>
        <taxon>Thalassiosira</taxon>
    </lineage>
</organism>
<evidence type="ECO:0000313" key="2">
    <source>
        <dbReference type="Proteomes" id="UP000266841"/>
    </source>
</evidence>
<reference evidence="1 2" key="1">
    <citation type="journal article" date="2012" name="Genome Biol.">
        <title>Genome and low-iron response of an oceanic diatom adapted to chronic iron limitation.</title>
        <authorList>
            <person name="Lommer M."/>
            <person name="Specht M."/>
            <person name="Roy A.S."/>
            <person name="Kraemer L."/>
            <person name="Andreson R."/>
            <person name="Gutowska M.A."/>
            <person name="Wolf J."/>
            <person name="Bergner S.V."/>
            <person name="Schilhabel M.B."/>
            <person name="Klostermeier U.C."/>
            <person name="Beiko R.G."/>
            <person name="Rosenstiel P."/>
            <person name="Hippler M."/>
            <person name="Laroche J."/>
        </authorList>
    </citation>
    <scope>NUCLEOTIDE SEQUENCE [LARGE SCALE GENOMIC DNA]</scope>
    <source>
        <strain evidence="1 2">CCMP1005</strain>
    </source>
</reference>
<comment type="caution">
    <text evidence="1">The sequence shown here is derived from an EMBL/GenBank/DDBJ whole genome shotgun (WGS) entry which is preliminary data.</text>
</comment>
<dbReference type="EMBL" id="AGNL01006082">
    <property type="protein sequence ID" value="EJK72284.1"/>
    <property type="molecule type" value="Genomic_DNA"/>
</dbReference>
<protein>
    <submittedName>
        <fullName evidence="1">Uncharacterized protein</fullName>
    </submittedName>
</protein>
<keyword evidence="2" id="KW-1185">Reference proteome</keyword>
<accession>K0T594</accession>
<proteinExistence type="predicted"/>
<feature type="non-terminal residue" evidence="1">
    <location>
        <position position="93"/>
    </location>
</feature>
<evidence type="ECO:0000313" key="1">
    <source>
        <dbReference type="EMBL" id="EJK72284.1"/>
    </source>
</evidence>
<dbReference type="AlphaFoldDB" id="K0T594"/>
<gene>
    <name evidence="1" type="ORF">THAOC_06195</name>
</gene>
<name>K0T594_THAOC</name>
<sequence length="93" mass="10225">MERVELGIEDMNARLNSLLHGDGDPDLERVVALQAELRALPAEAQRLRDAQAEVRDLSERLGAVVRSDDLDPGLVASLGAEVRSLYDSTRARM</sequence>